<accession>A0A6A5Q5V6</accession>
<feature type="region of interest" description="Disordered" evidence="1">
    <location>
        <begin position="121"/>
        <end position="140"/>
    </location>
</feature>
<dbReference type="InterPro" id="IPR037238">
    <property type="entry name" value="YbiA-like_sf"/>
</dbReference>
<dbReference type="SUPFAM" id="SSF143990">
    <property type="entry name" value="YbiA-like"/>
    <property type="match status" value="1"/>
</dbReference>
<gene>
    <name evidence="2" type="ORF">BDU57DRAFT_533767</name>
</gene>
<organism evidence="2 3">
    <name type="scientific">Ampelomyces quisqualis</name>
    <name type="common">Powdery mildew agent</name>
    <dbReference type="NCBI Taxonomy" id="50730"/>
    <lineage>
        <taxon>Eukaryota</taxon>
        <taxon>Fungi</taxon>
        <taxon>Dikarya</taxon>
        <taxon>Ascomycota</taxon>
        <taxon>Pezizomycotina</taxon>
        <taxon>Dothideomycetes</taxon>
        <taxon>Pleosporomycetidae</taxon>
        <taxon>Pleosporales</taxon>
        <taxon>Pleosporineae</taxon>
        <taxon>Phaeosphaeriaceae</taxon>
        <taxon>Ampelomyces</taxon>
    </lineage>
</organism>
<evidence type="ECO:0000313" key="2">
    <source>
        <dbReference type="EMBL" id="KAF1910972.1"/>
    </source>
</evidence>
<dbReference type="Proteomes" id="UP000800096">
    <property type="component" value="Unassembled WGS sequence"/>
</dbReference>
<keyword evidence="3" id="KW-1185">Reference proteome</keyword>
<dbReference type="EMBL" id="ML979147">
    <property type="protein sequence ID" value="KAF1910972.1"/>
    <property type="molecule type" value="Genomic_DNA"/>
</dbReference>
<proteinExistence type="predicted"/>
<dbReference type="Gene3D" id="1.10.357.40">
    <property type="entry name" value="YbiA-like"/>
    <property type="match status" value="1"/>
</dbReference>
<feature type="compositionally biased region" description="Basic and acidic residues" evidence="1">
    <location>
        <begin position="145"/>
        <end position="157"/>
    </location>
</feature>
<sequence length="169" mass="19020">MMMEESEFVFFYDTKNQYWKPSSHYNSNFTANGKLFANVAQFLSYMKVNYDGPTDRRVATCTASSLKCHDWESVHVDAIAARYCAKFTHSPELTGDLMPSYGMGWRVDNANGNISWWGLKPCGRSPDDGPGEDRGVGRQEERIIARVDAGKRVHEPDEPAATRTLLEAA</sequence>
<feature type="region of interest" description="Disordered" evidence="1">
    <location>
        <begin position="145"/>
        <end position="169"/>
    </location>
</feature>
<protein>
    <submittedName>
        <fullName evidence="2">Uncharacterized protein</fullName>
    </submittedName>
</protein>
<dbReference type="AlphaFoldDB" id="A0A6A5Q5V6"/>
<feature type="compositionally biased region" description="Basic and acidic residues" evidence="1">
    <location>
        <begin position="125"/>
        <end position="140"/>
    </location>
</feature>
<evidence type="ECO:0000313" key="3">
    <source>
        <dbReference type="Proteomes" id="UP000800096"/>
    </source>
</evidence>
<evidence type="ECO:0000256" key="1">
    <source>
        <dbReference type="SAM" id="MobiDB-lite"/>
    </source>
</evidence>
<reference evidence="2" key="1">
    <citation type="journal article" date="2020" name="Stud. Mycol.">
        <title>101 Dothideomycetes genomes: a test case for predicting lifestyles and emergence of pathogens.</title>
        <authorList>
            <person name="Haridas S."/>
            <person name="Albert R."/>
            <person name="Binder M."/>
            <person name="Bloem J."/>
            <person name="Labutti K."/>
            <person name="Salamov A."/>
            <person name="Andreopoulos B."/>
            <person name="Baker S."/>
            <person name="Barry K."/>
            <person name="Bills G."/>
            <person name="Bluhm B."/>
            <person name="Cannon C."/>
            <person name="Castanera R."/>
            <person name="Culley D."/>
            <person name="Daum C."/>
            <person name="Ezra D."/>
            <person name="Gonzalez J."/>
            <person name="Henrissat B."/>
            <person name="Kuo A."/>
            <person name="Liang C."/>
            <person name="Lipzen A."/>
            <person name="Lutzoni F."/>
            <person name="Magnuson J."/>
            <person name="Mondo S."/>
            <person name="Nolan M."/>
            <person name="Ohm R."/>
            <person name="Pangilinan J."/>
            <person name="Park H.-J."/>
            <person name="Ramirez L."/>
            <person name="Alfaro M."/>
            <person name="Sun H."/>
            <person name="Tritt A."/>
            <person name="Yoshinaga Y."/>
            <person name="Zwiers L.-H."/>
            <person name="Turgeon B."/>
            <person name="Goodwin S."/>
            <person name="Spatafora J."/>
            <person name="Crous P."/>
            <person name="Grigoriev I."/>
        </authorList>
    </citation>
    <scope>NUCLEOTIDE SEQUENCE</scope>
    <source>
        <strain evidence="2">HMLAC05119</strain>
    </source>
</reference>
<name>A0A6A5Q5V6_AMPQU</name>